<sequence length="2740" mass="297429">MASLVFMLRCLCLSYLTNLVCSVDCSAQPPVQRASKGRPVKLTGLSISHEISEEELDLSIQASSGSVRLLLLDGLQLLEGGGSHSVAVRATLPLLQAALEQVQYTSCTDCSAVLDSIQLTCASPNNMQSEAIVQMEIDSVLPYLRAASLYREIKNYTAHVFRDVSLEYAMYSGILQLNITSSSGTVAVEHDWDAPGAILKGTAAEVAWILKSSGVTFKPNRSQTFDHLVNLQLCLTDETGAPVSECITLSLKVLGLEVAAVVDEELKVGGEPDTAVASAVASVASVESHILHVWMPAADEMPHLEPCESTGVDEVWFRIQEDVWEAPICIDLRGDADESATYVDLQVSVSTGMVHCDAFAGRRAGIFTTRCAGTSSDPSFPSLASCEVGAEVALRPTRGEVRECLRHLVFTPPSNFDGEVLMRITVAFVDVFGAEPRKIIQESKIQVEAVNDMPWLYWVTLPPQEMLNNESFPFRGIRVYDPDVVGWRAERAESFTLTFQTLVGEILFPLGEPLWQEQVPAPPYPSRYLRLQGTLQQIQESFNRVLYKPPGWFAGEDEVFVRVSDGGLEGGRNLTGELAFRVTVLQARLPVGLIVKTAALKSKEDEAFWFGQAGGIHIDFPAPEPKLYLKISSTDGALLLDEMVHLSFGSVLSSSTTRLEVIGSMAVLDTLLQEVRWKHPNRDWVSPPAQPAKIELQACQWDLDLKVTMADTCSTRALTVEVEPVDDTPVLFSLNHPWALPLHVQQDTPKSLCCFKIHDIDLRSTGAVGAPWPFAMRIMAKYGNISMAVSEQVILTEAERNLIGLQGSAADLEDVLNTLSYTPPAQMTHRHGLDHLCLFLRDISSSLRVGNIRRYTGCWDIDIEPAAAPVPPPPAQPQPRSSQREVPCDFNIQNDSENETCERLTDLPRRPPPVMFNREEREENISCNDSISGNCSGDVDDAPEIEPAVLVEELPEIEQLPEFNPMIPGFYNQTTAIQDSANSSWSNLSSSNFTTEDPRDVVYSTLTVEAEALEAPNETVEAENVTANSLQIYALSSSVSIAQGSDLLLSNLLRVEDQSPLLWGSGVLGTPNYFDLQLELADGLSFVKPLPVQCTNERVMNWTNPWEVARAQGTIGGLFQQTRLNLHASVELLQQCLQSLSVHVPWNTPVTADAPSTGPSIMSTVPANGSEDVTTSNFQVLLTFNDWVQAGEGNFQIIDCGADNICGQGGTFDDTSVDINVQDTFSVTFTKNLVLITYPHRLSGLHLHQFYVPEGVIRDVSGTNFSGIAVENFTIRTGLTGASPLGWRVLSSNISGAGADGWHVCEAQFYLSTDCSTDLIAGTPAGSSEVNESTFQQNSNYEASLAFDGLTSTCWWSSSTDPGSWIGLHVKTAALYARSVRLVGLSGKVNPDTIYVQFYKEGLWYTLQSFTYTEACVELTSDFSTIFGNEFDTVAPTILSSIPDLSTSLTVSDTQRLALYFSEPIVIMSGSEVKLVDAGADGLCSTSDDVILSIPADLPTAYVRNGTDPWVYVTGNMILVRYPYQNMEAGNYHCLQVDPAVIQDLAGTPFPGLLENDFRFLVAATPFLDETAPVFVATDPPTGSTMEGLQLITFKIFMSEAIAPCDETLMVQTAQTPGAHELYLVSLLANGTEDPSGDRLTISFTPDPSVLTPHTFSISDSVITVSLNRSLLIGHSYSLQIPENSLVDLSTTTVFDITGAPVQIPRNFAGLPLGEVIFHVVEPVLERNPYKKSTIPIWAEAEVEMQRPDEEPLIPFVVDRCYIEPNCSNDSNGTVDCGNGTNATILGVCGMMPQSGDGYLAVREKALWLEPYHWLGVTTGNGTSFRVQLDVSSVNSPPLIKARSLALKVDAGLMTLLAADDGGAPLTLEDDDVGELYVEVILEPQGALSILPSAWRDWTGRVNVTFDFPRVQPDYGSLGQGDWSPTTVEGKPAGKLSFHGALVKMSGREGGLLSVQAALANLTYTAPGDFEGYGLMKVVVRDGVYMREDIGESGVRLPSSGLQVLTSGYGTSALAFEEHDLDTMGCDWSVQDGDGALTGQATYHLSIYVKDRDPLACSFIDFEDCTSRASGSGQCMDSAELSASKVESSVSTKRGYRVLHLYSPSLEVTVVSPLSIFVALRGPLDEDGTLELAERLYFEGNAPGPFWVTLSAEYGSVTAEGDGVYSNGTKNYLHFKARSLASEQRVDTVEWLMALMESKEENELHFRVKLLPAQHFWGTDYLYIGLQSSLDPPNASNVGGRELTLGLNYSMQIEVVPKRDEPQIYMAHGSTAVAQADKAHQAQLGFASVNASIVYVDLAATGHARVHVKSPFGELSFPELDVMMDEEAPGLTEFFADQESFTLSGEVSALNRVLAQLRFTPPADSPNSGALTVSLQRTPSSVDWESESSAGTFQTEEVLAQKESAARGEVDFAVAIEPLAKSKFTCFIGGPAVTFVNPGEESRDGGVTVYPEASASVEVTKAVAEELHEFRVSVKHGTLGLDVNKFPAARICPPFYPDVGGCAQDEVDAWVIYGRIADAALALESLVYTPPIGYAGQDLMRITGSCSEVSLEVKMNIIKGFLPPVVRCCEHEVMEVHRALEPAPVPPAILESNAYGEIPAVAQVRFTTDLGQLAFWPVQGLYFDHGFDVAPIHNVSSQIVADGPGAIVQHGLGSKLALLHIPETEPRVEGTLVVEVLDARSGLSSSCTCPIKVSAYRREGLPLISIDMPTPNTTFLLCLALQKTFARVFWSVSGQPSFAA</sequence>
<feature type="compositionally biased region" description="Pro residues" evidence="1">
    <location>
        <begin position="868"/>
        <end position="877"/>
    </location>
</feature>
<reference evidence="3 4" key="1">
    <citation type="submission" date="2024-02" db="EMBL/GenBank/DDBJ databases">
        <authorList>
            <person name="Chen Y."/>
            <person name="Shah S."/>
            <person name="Dougan E. K."/>
            <person name="Thang M."/>
            <person name="Chan C."/>
        </authorList>
    </citation>
    <scope>NUCLEOTIDE SEQUENCE [LARGE SCALE GENOMIC DNA]</scope>
</reference>
<evidence type="ECO:0000256" key="1">
    <source>
        <dbReference type="SAM" id="MobiDB-lite"/>
    </source>
</evidence>
<comment type="caution">
    <text evidence="3">The sequence shown here is derived from an EMBL/GenBank/DDBJ whole genome shotgun (WGS) entry which is preliminary data.</text>
</comment>
<gene>
    <name evidence="3" type="ORF">CCMP2556_LOCUS40599</name>
</gene>
<dbReference type="EMBL" id="CAXAMN010024017">
    <property type="protein sequence ID" value="CAK9083221.1"/>
    <property type="molecule type" value="Genomic_DNA"/>
</dbReference>
<proteinExistence type="predicted"/>
<dbReference type="Proteomes" id="UP001642484">
    <property type="component" value="Unassembled WGS sequence"/>
</dbReference>
<keyword evidence="4" id="KW-1185">Reference proteome</keyword>
<name>A0ABP0Q597_9DINO</name>
<feature type="region of interest" description="Disordered" evidence="1">
    <location>
        <begin position="867"/>
        <end position="886"/>
    </location>
</feature>
<evidence type="ECO:0000256" key="2">
    <source>
        <dbReference type="SAM" id="SignalP"/>
    </source>
</evidence>
<feature type="compositionally biased region" description="Basic and acidic residues" evidence="1">
    <location>
        <begin position="900"/>
        <end position="909"/>
    </location>
</feature>
<keyword evidence="2" id="KW-0732">Signal</keyword>
<organism evidence="3 4">
    <name type="scientific">Durusdinium trenchii</name>
    <dbReference type="NCBI Taxonomy" id="1381693"/>
    <lineage>
        <taxon>Eukaryota</taxon>
        <taxon>Sar</taxon>
        <taxon>Alveolata</taxon>
        <taxon>Dinophyceae</taxon>
        <taxon>Suessiales</taxon>
        <taxon>Symbiodiniaceae</taxon>
        <taxon>Durusdinium</taxon>
    </lineage>
</organism>
<accession>A0ABP0Q597</accession>
<feature type="signal peptide" evidence="2">
    <location>
        <begin position="1"/>
        <end position="22"/>
    </location>
</feature>
<evidence type="ECO:0000313" key="3">
    <source>
        <dbReference type="EMBL" id="CAK9083221.1"/>
    </source>
</evidence>
<feature type="chain" id="PRO_5045670416" evidence="2">
    <location>
        <begin position="23"/>
        <end position="2740"/>
    </location>
</feature>
<feature type="region of interest" description="Disordered" evidence="1">
    <location>
        <begin position="891"/>
        <end position="913"/>
    </location>
</feature>
<evidence type="ECO:0000313" key="4">
    <source>
        <dbReference type="Proteomes" id="UP001642484"/>
    </source>
</evidence>
<protein>
    <submittedName>
        <fullName evidence="3">Uncharacterized protein</fullName>
    </submittedName>
</protein>